<sequence length="90" mass="9683">MLNLANTTSPPLRALVLPPSDLPPLFLRGGNWFYLGVLVEQHKVCGVSALGIHRTAKRGHLPVPERTPRPNSSPSLAATHGPFAWLTNGV</sequence>
<evidence type="ECO:0000313" key="3">
    <source>
        <dbReference type="Proteomes" id="UP000292702"/>
    </source>
</evidence>
<accession>A0A4R0RUU4</accession>
<protein>
    <submittedName>
        <fullName evidence="2">Uncharacterized protein</fullName>
    </submittedName>
</protein>
<organism evidence="2 3">
    <name type="scientific">Steccherinum ochraceum</name>
    <dbReference type="NCBI Taxonomy" id="92696"/>
    <lineage>
        <taxon>Eukaryota</taxon>
        <taxon>Fungi</taxon>
        <taxon>Dikarya</taxon>
        <taxon>Basidiomycota</taxon>
        <taxon>Agaricomycotina</taxon>
        <taxon>Agaricomycetes</taxon>
        <taxon>Polyporales</taxon>
        <taxon>Steccherinaceae</taxon>
        <taxon>Steccherinum</taxon>
    </lineage>
</organism>
<dbReference type="AlphaFoldDB" id="A0A4R0RUU4"/>
<proteinExistence type="predicted"/>
<gene>
    <name evidence="2" type="ORF">EIP91_007173</name>
</gene>
<reference evidence="2 3" key="1">
    <citation type="submission" date="2018-11" db="EMBL/GenBank/DDBJ databases">
        <title>Genome assembly of Steccherinum ochraceum LE-BIN_3174, the white-rot fungus of the Steccherinaceae family (The Residual Polyporoid clade, Polyporales, Basidiomycota).</title>
        <authorList>
            <person name="Fedorova T.V."/>
            <person name="Glazunova O.A."/>
            <person name="Landesman E.O."/>
            <person name="Moiseenko K.V."/>
            <person name="Psurtseva N.V."/>
            <person name="Savinova O.S."/>
            <person name="Shakhova N.V."/>
            <person name="Tyazhelova T.V."/>
            <person name="Vasina D.V."/>
        </authorList>
    </citation>
    <scope>NUCLEOTIDE SEQUENCE [LARGE SCALE GENOMIC DNA]</scope>
    <source>
        <strain evidence="2 3">LE-BIN_3174</strain>
    </source>
</reference>
<name>A0A4R0RUU4_9APHY</name>
<dbReference type="Proteomes" id="UP000292702">
    <property type="component" value="Unassembled WGS sequence"/>
</dbReference>
<feature type="region of interest" description="Disordered" evidence="1">
    <location>
        <begin position="59"/>
        <end position="90"/>
    </location>
</feature>
<dbReference type="EMBL" id="RWJN01000039">
    <property type="protein sequence ID" value="TCD69549.1"/>
    <property type="molecule type" value="Genomic_DNA"/>
</dbReference>
<keyword evidence="3" id="KW-1185">Reference proteome</keyword>
<evidence type="ECO:0000256" key="1">
    <source>
        <dbReference type="SAM" id="MobiDB-lite"/>
    </source>
</evidence>
<evidence type="ECO:0000313" key="2">
    <source>
        <dbReference type="EMBL" id="TCD69549.1"/>
    </source>
</evidence>
<comment type="caution">
    <text evidence="2">The sequence shown here is derived from an EMBL/GenBank/DDBJ whole genome shotgun (WGS) entry which is preliminary data.</text>
</comment>